<sequence length="389" mass="44365">MDTDLSDLVFSDCLVYHPLLTNFFVNEEGGCDIKKACPIYHDDPQIMNRLKPCPVAWSDANGRTVSPWFGAGTGRSQDPAPGCFTLPLDWRATRFVVDQDTKAAPDLATLEGLRLYMAENPAYDRPWIMHECSLNGFLSYSMYNQFEKGWDDLITCCSEIALDPQGYPLVSSCLVPKLPCRGFTQAGEVHYYSFVAYALDLRPSPFNFRQSKNFNDWWQMLIEETFTWMPPYDPDGPKTYTVTVSGKFLLATLRRFLRHCPNVRDVLILILEQIPHGHIPLIETRLVNVGLDQKNHPLGITQTSRQQPKGKGFVFKPFQMSSLETPNPEQVVVNFTNFDFIQSLDQEDPKQLKIQELLPFEGKAHFHNSYRLNSPGLEDIPVISEENSQ</sequence>
<name>A0A350PA79_9ALTE</name>
<dbReference type="Proteomes" id="UP000263517">
    <property type="component" value="Unassembled WGS sequence"/>
</dbReference>
<dbReference type="EMBL" id="DNAN01000734">
    <property type="protein sequence ID" value="HAW78196.1"/>
    <property type="molecule type" value="Genomic_DNA"/>
</dbReference>
<reference evidence="1 2" key="1">
    <citation type="journal article" date="2018" name="Nat. Biotechnol.">
        <title>A standardized bacterial taxonomy based on genome phylogeny substantially revises the tree of life.</title>
        <authorList>
            <person name="Parks D.H."/>
            <person name="Chuvochina M."/>
            <person name="Waite D.W."/>
            <person name="Rinke C."/>
            <person name="Skarshewski A."/>
            <person name="Chaumeil P.A."/>
            <person name="Hugenholtz P."/>
        </authorList>
    </citation>
    <scope>NUCLEOTIDE SEQUENCE [LARGE SCALE GENOMIC DNA]</scope>
    <source>
        <strain evidence="1">UBA11978</strain>
    </source>
</reference>
<gene>
    <name evidence="1" type="ORF">DCW74_20965</name>
</gene>
<dbReference type="AlphaFoldDB" id="A0A350PA79"/>
<comment type="caution">
    <text evidence="1">The sequence shown here is derived from an EMBL/GenBank/DDBJ whole genome shotgun (WGS) entry which is preliminary data.</text>
</comment>
<evidence type="ECO:0000313" key="1">
    <source>
        <dbReference type="EMBL" id="HAW78196.1"/>
    </source>
</evidence>
<evidence type="ECO:0000313" key="2">
    <source>
        <dbReference type="Proteomes" id="UP000263517"/>
    </source>
</evidence>
<organism evidence="1 2">
    <name type="scientific">Alteromonas australica</name>
    <dbReference type="NCBI Taxonomy" id="589873"/>
    <lineage>
        <taxon>Bacteria</taxon>
        <taxon>Pseudomonadati</taxon>
        <taxon>Pseudomonadota</taxon>
        <taxon>Gammaproteobacteria</taxon>
        <taxon>Alteromonadales</taxon>
        <taxon>Alteromonadaceae</taxon>
        <taxon>Alteromonas/Salinimonas group</taxon>
        <taxon>Alteromonas</taxon>
    </lineage>
</organism>
<accession>A0A350PA79</accession>
<proteinExistence type="predicted"/>
<protein>
    <submittedName>
        <fullName evidence="1">Uncharacterized protein</fullName>
    </submittedName>
</protein>